<gene>
    <name evidence="10" type="ORF">LIER_06559</name>
</gene>
<reference evidence="10 11" key="1">
    <citation type="submission" date="2024-01" db="EMBL/GenBank/DDBJ databases">
        <title>The complete chloroplast genome sequence of Lithospermum erythrorhizon: insights into the phylogenetic relationship among Boraginaceae species and the maternal lineages of purple gromwells.</title>
        <authorList>
            <person name="Okada T."/>
            <person name="Watanabe K."/>
        </authorList>
    </citation>
    <scope>NUCLEOTIDE SEQUENCE [LARGE SCALE GENOMIC DNA]</scope>
</reference>
<dbReference type="Proteomes" id="UP001454036">
    <property type="component" value="Unassembled WGS sequence"/>
</dbReference>
<keyword evidence="4 8" id="KW-0812">Transmembrane</keyword>
<feature type="transmembrane region" description="Helical" evidence="8">
    <location>
        <begin position="42"/>
        <end position="60"/>
    </location>
</feature>
<accession>A0AAV3P6C4</accession>
<comment type="catalytic activity">
    <reaction evidence="8">
        <text>L-cysteinyl-[protein] + hexadecanoyl-CoA = S-hexadecanoyl-L-cysteinyl-[protein] + CoA</text>
        <dbReference type="Rhea" id="RHEA:36683"/>
        <dbReference type="Rhea" id="RHEA-COMP:10131"/>
        <dbReference type="Rhea" id="RHEA-COMP:11032"/>
        <dbReference type="ChEBI" id="CHEBI:29950"/>
        <dbReference type="ChEBI" id="CHEBI:57287"/>
        <dbReference type="ChEBI" id="CHEBI:57379"/>
        <dbReference type="ChEBI" id="CHEBI:74151"/>
        <dbReference type="EC" id="2.3.1.225"/>
    </reaction>
</comment>
<organism evidence="10 11">
    <name type="scientific">Lithospermum erythrorhizon</name>
    <name type="common">Purple gromwell</name>
    <name type="synonym">Lithospermum officinale var. erythrorhizon</name>
    <dbReference type="NCBI Taxonomy" id="34254"/>
    <lineage>
        <taxon>Eukaryota</taxon>
        <taxon>Viridiplantae</taxon>
        <taxon>Streptophyta</taxon>
        <taxon>Embryophyta</taxon>
        <taxon>Tracheophyta</taxon>
        <taxon>Spermatophyta</taxon>
        <taxon>Magnoliopsida</taxon>
        <taxon>eudicotyledons</taxon>
        <taxon>Gunneridae</taxon>
        <taxon>Pentapetalae</taxon>
        <taxon>asterids</taxon>
        <taxon>lamiids</taxon>
        <taxon>Boraginales</taxon>
        <taxon>Boraginaceae</taxon>
        <taxon>Boraginoideae</taxon>
        <taxon>Lithospermeae</taxon>
        <taxon>Lithospermum</taxon>
    </lineage>
</organism>
<dbReference type="EC" id="2.3.1.225" evidence="8"/>
<evidence type="ECO:0000256" key="8">
    <source>
        <dbReference type="RuleBase" id="RU079119"/>
    </source>
</evidence>
<keyword evidence="3 8" id="KW-0808">Transferase</keyword>
<feature type="transmembrane region" description="Helical" evidence="8">
    <location>
        <begin position="180"/>
        <end position="207"/>
    </location>
</feature>
<dbReference type="PANTHER" id="PTHR12246">
    <property type="entry name" value="PALMITOYLTRANSFERASE ZDHHC16"/>
    <property type="match status" value="1"/>
</dbReference>
<name>A0AAV3P6C4_LITER</name>
<comment type="subcellular location">
    <subcellularLocation>
        <location evidence="1">Endomembrane system</location>
        <topology evidence="1">Multi-pass membrane protein</topology>
    </subcellularLocation>
</comment>
<dbReference type="AlphaFoldDB" id="A0AAV3P6C4"/>
<sequence length="301" mass="34186">MLRGSRISLHVMVVLSSILYVYFSTVFVFIQQGYGMSTSDGLFNVVVFTLVAIMCVHSYIRAVFTDPGRVPSSYSPDVEEADHAIQEVKRKGGDLRYCQKCSHYKPPRAHHCRICNRCVLRMDHHCIWLNNCVGHANYKFFLIFVMYAVIACIYSLVLLIGNLTVESPEDNGDEGSFRTVYVISGIFLVPLSMSLGIFMMWHFYLLLQNKTTIEYHEGVRAMLLAEKGGPVYSHPYNLGVYGNLVSCIVCRFLFGYLMRHIHLMVLGPNIIFWMCPSSRHIASGIRFRTALHKLAVSSSSK</sequence>
<evidence type="ECO:0000313" key="10">
    <source>
        <dbReference type="EMBL" id="GAA0146657.1"/>
    </source>
</evidence>
<dbReference type="PROSITE" id="PS50216">
    <property type="entry name" value="DHHC"/>
    <property type="match status" value="1"/>
</dbReference>
<evidence type="ECO:0000256" key="4">
    <source>
        <dbReference type="ARBA" id="ARBA00022692"/>
    </source>
</evidence>
<keyword evidence="6 8" id="KW-0472">Membrane</keyword>
<evidence type="ECO:0000256" key="1">
    <source>
        <dbReference type="ARBA" id="ARBA00004127"/>
    </source>
</evidence>
<dbReference type="InterPro" id="IPR001594">
    <property type="entry name" value="Palmitoyltrfase_DHHC"/>
</dbReference>
<dbReference type="GO" id="GO:0012505">
    <property type="term" value="C:endomembrane system"/>
    <property type="evidence" value="ECO:0007669"/>
    <property type="project" value="UniProtKB-SubCell"/>
</dbReference>
<evidence type="ECO:0000256" key="3">
    <source>
        <dbReference type="ARBA" id="ARBA00022679"/>
    </source>
</evidence>
<dbReference type="Pfam" id="PF01529">
    <property type="entry name" value="DHHC"/>
    <property type="match status" value="1"/>
</dbReference>
<feature type="transmembrane region" description="Helical" evidence="8">
    <location>
        <begin position="7"/>
        <end position="30"/>
    </location>
</feature>
<evidence type="ECO:0000313" key="11">
    <source>
        <dbReference type="Proteomes" id="UP001454036"/>
    </source>
</evidence>
<proteinExistence type="inferred from homology"/>
<feature type="transmembrane region" description="Helical" evidence="8">
    <location>
        <begin position="140"/>
        <end position="160"/>
    </location>
</feature>
<evidence type="ECO:0000259" key="9">
    <source>
        <dbReference type="Pfam" id="PF01529"/>
    </source>
</evidence>
<dbReference type="InterPro" id="IPR039859">
    <property type="entry name" value="PFA4/ZDH16/20/ERF2-like"/>
</dbReference>
<comment type="domain">
    <text evidence="8">The DHHC domain is required for palmitoyltransferase activity.</text>
</comment>
<keyword evidence="11" id="KW-1185">Reference proteome</keyword>
<comment type="similarity">
    <text evidence="2 8">Belongs to the DHHC palmitoyltransferase family.</text>
</comment>
<evidence type="ECO:0000256" key="7">
    <source>
        <dbReference type="ARBA" id="ARBA00023315"/>
    </source>
</evidence>
<comment type="caution">
    <text evidence="10">The sequence shown here is derived from an EMBL/GenBank/DDBJ whole genome shotgun (WGS) entry which is preliminary data.</text>
</comment>
<evidence type="ECO:0000256" key="2">
    <source>
        <dbReference type="ARBA" id="ARBA00008574"/>
    </source>
</evidence>
<dbReference type="EMBL" id="BAABME010000964">
    <property type="protein sequence ID" value="GAA0146657.1"/>
    <property type="molecule type" value="Genomic_DNA"/>
</dbReference>
<keyword evidence="5 8" id="KW-1133">Transmembrane helix</keyword>
<dbReference type="GO" id="GO:0019706">
    <property type="term" value="F:protein-cysteine S-palmitoyltransferase activity"/>
    <property type="evidence" value="ECO:0007669"/>
    <property type="project" value="UniProtKB-EC"/>
</dbReference>
<evidence type="ECO:0000256" key="5">
    <source>
        <dbReference type="ARBA" id="ARBA00022989"/>
    </source>
</evidence>
<evidence type="ECO:0000256" key="6">
    <source>
        <dbReference type="ARBA" id="ARBA00023136"/>
    </source>
</evidence>
<keyword evidence="7 8" id="KW-0012">Acyltransferase</keyword>
<protein>
    <recommendedName>
        <fullName evidence="8">S-acyltransferase</fullName>
        <ecNumber evidence="8">2.3.1.225</ecNumber>
    </recommendedName>
    <alternativeName>
        <fullName evidence="8">Palmitoyltransferase</fullName>
    </alternativeName>
</protein>
<feature type="domain" description="Palmitoyltransferase DHHC" evidence="9">
    <location>
        <begin position="94"/>
        <end position="216"/>
    </location>
</feature>